<reference evidence="2" key="1">
    <citation type="submission" date="2018-09" db="EMBL/GenBank/DDBJ databases">
        <authorList>
            <person name="Zhu H."/>
        </authorList>
    </citation>
    <scope>NUCLEOTIDE SEQUENCE [LARGE SCALE GENOMIC DNA]</scope>
    <source>
        <strain evidence="2">K1S02-23</strain>
    </source>
</reference>
<dbReference type="AlphaFoldDB" id="A0A3A3G2V2"/>
<proteinExistence type="predicted"/>
<organism evidence="1 2">
    <name type="scientific">Noviherbaspirillum sedimenti</name>
    <dbReference type="NCBI Taxonomy" id="2320865"/>
    <lineage>
        <taxon>Bacteria</taxon>
        <taxon>Pseudomonadati</taxon>
        <taxon>Pseudomonadota</taxon>
        <taxon>Betaproteobacteria</taxon>
        <taxon>Burkholderiales</taxon>
        <taxon>Oxalobacteraceae</taxon>
        <taxon>Noviherbaspirillum</taxon>
    </lineage>
</organism>
<comment type="caution">
    <text evidence="1">The sequence shown here is derived from an EMBL/GenBank/DDBJ whole genome shotgun (WGS) entry which is preliminary data.</text>
</comment>
<sequence>MTIQKWKEDCMQASLGVLQSFSQSRALSAPLATPTGAIAPGSEAFLETLRQRNAVLDWLFYDIGVVTHDEAASISPWLAAEGAILVVPPTAKGNVSLCSSIDAFVAEYKRVDTLAVAGVGSSALGSAAFARNVADAIDKPVAAVVSGYGLADLITEALGGFFLFGTTNSLRHNFEWLDRLRESGAVADPGTGSTDSTNYALPQRSKDTRTVAALLSHDALSLRTLIGHSKGNLVISEALFGLSTTARPKFLKIAPELLIVTVSAKIAMPPQCGKIVDILGKIDGFGLLNSRLDLETEVAVPLAWHHTNTQLPLHLPVTATLRCVPELAA</sequence>
<dbReference type="EMBL" id="QYUQ01000002">
    <property type="protein sequence ID" value="RJG00812.1"/>
    <property type="molecule type" value="Genomic_DNA"/>
</dbReference>
<evidence type="ECO:0000313" key="2">
    <source>
        <dbReference type="Proteomes" id="UP000266327"/>
    </source>
</evidence>
<gene>
    <name evidence="1" type="ORF">D3878_03780</name>
</gene>
<evidence type="ECO:0000313" key="1">
    <source>
        <dbReference type="EMBL" id="RJG00812.1"/>
    </source>
</evidence>
<dbReference type="Proteomes" id="UP000266327">
    <property type="component" value="Unassembled WGS sequence"/>
</dbReference>
<name>A0A3A3G2V2_9BURK</name>
<keyword evidence="2" id="KW-1185">Reference proteome</keyword>
<protein>
    <submittedName>
        <fullName evidence="1">Uncharacterized protein</fullName>
    </submittedName>
</protein>
<accession>A0A3A3G2V2</accession>